<feature type="domain" description="Radical SAM core" evidence="1">
    <location>
        <begin position="147"/>
        <end position="384"/>
    </location>
</feature>
<evidence type="ECO:0000313" key="2">
    <source>
        <dbReference type="EMBL" id="HIU21476.1"/>
    </source>
</evidence>
<dbReference type="NCBIfam" id="TIGR03994">
    <property type="entry name" value="rSAM_HemZ"/>
    <property type="match status" value="1"/>
</dbReference>
<organism evidence="2 3">
    <name type="scientific">Candidatus Limadaptatus stercorigallinarum</name>
    <dbReference type="NCBI Taxonomy" id="2840845"/>
    <lineage>
        <taxon>Bacteria</taxon>
        <taxon>Bacillati</taxon>
        <taxon>Bacillota</taxon>
        <taxon>Clostridia</taxon>
        <taxon>Eubacteriales</taxon>
        <taxon>Candidatus Limadaptatus</taxon>
    </lineage>
</organism>
<dbReference type="GO" id="GO:0051539">
    <property type="term" value="F:4 iron, 4 sulfur cluster binding"/>
    <property type="evidence" value="ECO:0007669"/>
    <property type="project" value="TreeGrafter"/>
</dbReference>
<dbReference type="PANTHER" id="PTHR13932:SF1">
    <property type="entry name" value="OXYGEN-INDEPENDENT COPROPORPHYRINOGEN-III OXIDASE-LIKE PROTEIN HEMZ"/>
    <property type="match status" value="1"/>
</dbReference>
<dbReference type="InterPro" id="IPR023404">
    <property type="entry name" value="rSAM_horseshoe"/>
</dbReference>
<evidence type="ECO:0000259" key="1">
    <source>
        <dbReference type="PROSITE" id="PS51918"/>
    </source>
</evidence>
<dbReference type="AlphaFoldDB" id="A0A9D1HS36"/>
<dbReference type="SMART" id="SM00729">
    <property type="entry name" value="Elp3"/>
    <property type="match status" value="1"/>
</dbReference>
<dbReference type="PANTHER" id="PTHR13932">
    <property type="entry name" value="COPROPORPHYRINIGEN III OXIDASE"/>
    <property type="match status" value="1"/>
</dbReference>
<protein>
    <submittedName>
        <fullName evidence="2">Coproporphyrinogen dehydrogenase HemZ</fullName>
        <ecNumber evidence="2">1.3.98.3</ecNumber>
    </submittedName>
</protein>
<dbReference type="PROSITE" id="PS51918">
    <property type="entry name" value="RADICAL_SAM"/>
    <property type="match status" value="1"/>
</dbReference>
<dbReference type="GO" id="GO:0051989">
    <property type="term" value="F:coproporphyrinogen dehydrogenase activity"/>
    <property type="evidence" value="ECO:0007669"/>
    <property type="project" value="UniProtKB-EC"/>
</dbReference>
<dbReference type="Gene3D" id="3.80.30.20">
    <property type="entry name" value="tm_1862 like domain"/>
    <property type="match status" value="1"/>
</dbReference>
<dbReference type="CDD" id="cd01335">
    <property type="entry name" value="Radical_SAM"/>
    <property type="match status" value="1"/>
</dbReference>
<dbReference type="SUPFAM" id="SSF102114">
    <property type="entry name" value="Radical SAM enzymes"/>
    <property type="match status" value="1"/>
</dbReference>
<dbReference type="SFLD" id="SFLDG01065">
    <property type="entry name" value="anaerobic_coproporphyrinogen-I"/>
    <property type="match status" value="1"/>
</dbReference>
<accession>A0A9D1HS36</accession>
<dbReference type="InterPro" id="IPR006638">
    <property type="entry name" value="Elp3/MiaA/NifB-like_rSAM"/>
</dbReference>
<reference evidence="2" key="1">
    <citation type="submission" date="2020-10" db="EMBL/GenBank/DDBJ databases">
        <authorList>
            <person name="Gilroy R."/>
        </authorList>
    </citation>
    <scope>NUCLEOTIDE SEQUENCE</scope>
    <source>
        <strain evidence="2">1063</strain>
    </source>
</reference>
<reference evidence="2" key="2">
    <citation type="journal article" date="2021" name="PeerJ">
        <title>Extensive microbial diversity within the chicken gut microbiome revealed by metagenomics and culture.</title>
        <authorList>
            <person name="Gilroy R."/>
            <person name="Ravi A."/>
            <person name="Getino M."/>
            <person name="Pursley I."/>
            <person name="Horton D.L."/>
            <person name="Alikhan N.F."/>
            <person name="Baker D."/>
            <person name="Gharbi K."/>
            <person name="Hall N."/>
            <person name="Watson M."/>
            <person name="Adriaenssens E.M."/>
            <person name="Foster-Nyarko E."/>
            <person name="Jarju S."/>
            <person name="Secka A."/>
            <person name="Antonio M."/>
            <person name="Oren A."/>
            <person name="Chaudhuri R.R."/>
            <person name="La Ragione R."/>
            <person name="Hildebrand F."/>
            <person name="Pallen M.J."/>
        </authorList>
    </citation>
    <scope>NUCLEOTIDE SEQUENCE</scope>
    <source>
        <strain evidence="2">1063</strain>
    </source>
</reference>
<dbReference type="Pfam" id="PF04055">
    <property type="entry name" value="Radical_SAM"/>
    <property type="match status" value="1"/>
</dbReference>
<sequence length="468" mass="52927">MINFSCDNPNYRNDLMELVRAFEQRTDEDLCLAVKYDVLPGEFRTEIRTDKFEKFVKTSRFPYAPADETEAKRLQKRFLKIAIYDTLVFLTGVSLPYGCLTGIRPTKLYAEMGERAHDAFLHDFSVRPEKLALIERIVAEQKGLRNPSPESIADLFVFVPFCPTRCAYCSFVSMPIDRQRKLLRPYTDNLTQEILYLRETARKNGYSVRAVYIGGGTPTALPLPMLDDVLAACGGTGAVEFTVEAGRPDTITEEVLDLLAARGVTRISVNPQTFNDATLTRIGRRHTAANTEKAYALARGRFDINMDLIAMLPGESEEDFRYSVDRAAELAPENVTVHTLYLKKGSDLRVGGYRSTENAVAERMVDYACRALTAEGYEPYYMYRQKYTSGNLENAGYTKPGKACLYNMDIMEEDTTVFAAGAAAISKKVTPALNLIERNANYKEPLEYVRHFDTVMEKQRAFWTPSRI</sequence>
<proteinExistence type="predicted"/>
<dbReference type="InterPro" id="IPR007197">
    <property type="entry name" value="rSAM"/>
</dbReference>
<name>A0A9D1HS36_9FIRM</name>
<dbReference type="EC" id="1.3.98.3" evidence="2"/>
<dbReference type="InterPro" id="IPR023995">
    <property type="entry name" value="HemZ"/>
</dbReference>
<dbReference type="InterPro" id="IPR058240">
    <property type="entry name" value="rSAM_sf"/>
</dbReference>
<gene>
    <name evidence="2" type="primary">hemZ</name>
    <name evidence="2" type="ORF">IAD51_04510</name>
</gene>
<dbReference type="GO" id="GO:0005737">
    <property type="term" value="C:cytoplasm"/>
    <property type="evidence" value="ECO:0007669"/>
    <property type="project" value="TreeGrafter"/>
</dbReference>
<dbReference type="Proteomes" id="UP000824088">
    <property type="component" value="Unassembled WGS sequence"/>
</dbReference>
<comment type="caution">
    <text evidence="2">The sequence shown here is derived from an EMBL/GenBank/DDBJ whole genome shotgun (WGS) entry which is preliminary data.</text>
</comment>
<dbReference type="SFLD" id="SFLDG01082">
    <property type="entry name" value="B12-binding_domain_containing"/>
    <property type="match status" value="1"/>
</dbReference>
<dbReference type="EMBL" id="DVMN01000081">
    <property type="protein sequence ID" value="HIU21476.1"/>
    <property type="molecule type" value="Genomic_DNA"/>
</dbReference>
<evidence type="ECO:0000313" key="3">
    <source>
        <dbReference type="Proteomes" id="UP000824088"/>
    </source>
</evidence>
<keyword evidence="2" id="KW-0560">Oxidoreductase</keyword>
<dbReference type="SFLD" id="SFLDS00029">
    <property type="entry name" value="Radical_SAM"/>
    <property type="match status" value="1"/>
</dbReference>
<dbReference type="InterPro" id="IPR034505">
    <property type="entry name" value="Coproporphyrinogen-III_oxidase"/>
</dbReference>
<dbReference type="GO" id="GO:0006779">
    <property type="term" value="P:porphyrin-containing compound biosynthetic process"/>
    <property type="evidence" value="ECO:0007669"/>
    <property type="project" value="TreeGrafter"/>
</dbReference>